<keyword evidence="5 9" id="KW-0032">Aminotransferase</keyword>
<comment type="cofactor">
    <cofactor evidence="1 9">
        <name>pyridoxal 5'-phosphate</name>
        <dbReference type="ChEBI" id="CHEBI:597326"/>
    </cofactor>
</comment>
<comment type="pathway">
    <text evidence="2 9">Amino-acid biosynthesis; L-histidine biosynthesis; L-histidine from 5-phospho-alpha-D-ribose 1-diphosphate: step 7/9.</text>
</comment>
<dbReference type="PANTHER" id="PTHR43643">
    <property type="entry name" value="HISTIDINOL-PHOSPHATE AMINOTRANSFERASE 2"/>
    <property type="match status" value="1"/>
</dbReference>
<dbReference type="PANTHER" id="PTHR43643:SF3">
    <property type="entry name" value="HISTIDINOL-PHOSPHATE AMINOTRANSFERASE"/>
    <property type="match status" value="1"/>
</dbReference>
<accession>A0A1I4QI27</accession>
<dbReference type="GO" id="GO:0000105">
    <property type="term" value="P:L-histidine biosynthetic process"/>
    <property type="evidence" value="ECO:0007669"/>
    <property type="project" value="UniProtKB-UniRule"/>
</dbReference>
<evidence type="ECO:0000256" key="9">
    <source>
        <dbReference type="HAMAP-Rule" id="MF_01023"/>
    </source>
</evidence>
<keyword evidence="9" id="KW-0028">Amino-acid biosynthesis</keyword>
<dbReference type="RefSeq" id="WP_093392476.1">
    <property type="nucleotide sequence ID" value="NZ_FOUU01000001.1"/>
</dbReference>
<dbReference type="Proteomes" id="UP000199611">
    <property type="component" value="Unassembled WGS sequence"/>
</dbReference>
<comment type="similarity">
    <text evidence="3 9">Belongs to the class-II pyridoxal-phosphate-dependent aminotransferase family. Histidinol-phosphate aminotransferase subfamily.</text>
</comment>
<dbReference type="InterPro" id="IPR015422">
    <property type="entry name" value="PyrdxlP-dep_Trfase_small"/>
</dbReference>
<name>A0A1I4QI27_9BACT</name>
<dbReference type="Pfam" id="PF00155">
    <property type="entry name" value="Aminotran_1_2"/>
    <property type="match status" value="1"/>
</dbReference>
<gene>
    <name evidence="9" type="primary">hisC</name>
    <name evidence="11" type="ORF">SAMN05660836_00034</name>
</gene>
<evidence type="ECO:0000259" key="10">
    <source>
        <dbReference type="Pfam" id="PF00155"/>
    </source>
</evidence>
<proteinExistence type="inferred from homology"/>
<dbReference type="InterPro" id="IPR015421">
    <property type="entry name" value="PyrdxlP-dep_Trfase_major"/>
</dbReference>
<evidence type="ECO:0000313" key="12">
    <source>
        <dbReference type="Proteomes" id="UP000199611"/>
    </source>
</evidence>
<organism evidence="11 12">
    <name type="scientific">Thermodesulforhabdus norvegica</name>
    <dbReference type="NCBI Taxonomy" id="39841"/>
    <lineage>
        <taxon>Bacteria</taxon>
        <taxon>Pseudomonadati</taxon>
        <taxon>Thermodesulfobacteriota</taxon>
        <taxon>Syntrophobacteria</taxon>
        <taxon>Syntrophobacterales</taxon>
        <taxon>Thermodesulforhabdaceae</taxon>
        <taxon>Thermodesulforhabdus</taxon>
    </lineage>
</organism>
<dbReference type="STRING" id="39841.SAMN05660836_00034"/>
<comment type="subunit">
    <text evidence="4 9">Homodimer.</text>
</comment>
<evidence type="ECO:0000313" key="11">
    <source>
        <dbReference type="EMBL" id="SFM39345.1"/>
    </source>
</evidence>
<dbReference type="InterPro" id="IPR005861">
    <property type="entry name" value="HisP_aminotrans"/>
</dbReference>
<keyword evidence="9" id="KW-0368">Histidine biosynthesis</keyword>
<evidence type="ECO:0000256" key="1">
    <source>
        <dbReference type="ARBA" id="ARBA00001933"/>
    </source>
</evidence>
<dbReference type="OrthoDB" id="9813612at2"/>
<evidence type="ECO:0000256" key="6">
    <source>
        <dbReference type="ARBA" id="ARBA00022679"/>
    </source>
</evidence>
<dbReference type="SUPFAM" id="SSF53383">
    <property type="entry name" value="PLP-dependent transferases"/>
    <property type="match status" value="1"/>
</dbReference>
<keyword evidence="6 9" id="KW-0808">Transferase</keyword>
<dbReference type="GO" id="GO:0030170">
    <property type="term" value="F:pyridoxal phosphate binding"/>
    <property type="evidence" value="ECO:0007669"/>
    <property type="project" value="InterPro"/>
</dbReference>
<evidence type="ECO:0000256" key="7">
    <source>
        <dbReference type="ARBA" id="ARBA00022898"/>
    </source>
</evidence>
<dbReference type="GO" id="GO:0004400">
    <property type="term" value="F:histidinol-phosphate transaminase activity"/>
    <property type="evidence" value="ECO:0007669"/>
    <property type="project" value="UniProtKB-UniRule"/>
</dbReference>
<feature type="modified residue" description="N6-(pyridoxal phosphate)lysine" evidence="9">
    <location>
        <position position="223"/>
    </location>
</feature>
<comment type="catalytic activity">
    <reaction evidence="8 9">
        <text>L-histidinol phosphate + 2-oxoglutarate = 3-(imidazol-4-yl)-2-oxopropyl phosphate + L-glutamate</text>
        <dbReference type="Rhea" id="RHEA:23744"/>
        <dbReference type="ChEBI" id="CHEBI:16810"/>
        <dbReference type="ChEBI" id="CHEBI:29985"/>
        <dbReference type="ChEBI" id="CHEBI:57766"/>
        <dbReference type="ChEBI" id="CHEBI:57980"/>
        <dbReference type="EC" id="2.6.1.9"/>
    </reaction>
</comment>
<dbReference type="InterPro" id="IPR050106">
    <property type="entry name" value="HistidinolP_aminotransfase"/>
</dbReference>
<evidence type="ECO:0000256" key="2">
    <source>
        <dbReference type="ARBA" id="ARBA00005011"/>
    </source>
</evidence>
<evidence type="ECO:0000256" key="4">
    <source>
        <dbReference type="ARBA" id="ARBA00011738"/>
    </source>
</evidence>
<dbReference type="PROSITE" id="PS00599">
    <property type="entry name" value="AA_TRANSFER_CLASS_2"/>
    <property type="match status" value="1"/>
</dbReference>
<dbReference type="InterPro" id="IPR004839">
    <property type="entry name" value="Aminotransferase_I/II_large"/>
</dbReference>
<evidence type="ECO:0000256" key="3">
    <source>
        <dbReference type="ARBA" id="ARBA00007970"/>
    </source>
</evidence>
<keyword evidence="12" id="KW-1185">Reference proteome</keyword>
<dbReference type="EC" id="2.6.1.9" evidence="9"/>
<dbReference type="EMBL" id="FOUU01000001">
    <property type="protein sequence ID" value="SFM39345.1"/>
    <property type="molecule type" value="Genomic_DNA"/>
</dbReference>
<sequence>MKVPEHIKKIVPYPPGKPIEELRRELGIPEPVKLASNENPLGPSPRALEALKSALDQVNRYPDGSGYYLRKKISSKLGVPFEGIVLGNGSNEIIEMILKGFTEDGDNILVPQPSFLIYSIVAQIMAVDARPVPLKDFRIDLDAMAEMVDERTRIVVINNPNNPTGTVISRGELERFLEKVPSDLIVVLDEAYIEFVEDGVCPRSTDYIDMEGPWIVGIRTFSKAYGLAGLRIGYSLSAPQVADILNRVRQPFNVNHLAQIAALAALDDEDFLAKTVGLVLEERRGLYSGVEKLGLSYVPSETNFFLIRLPVKARVVYERLLRKGVIARAMDSYGLDYYLRVSVGLPEENRIFLEKLSEVLSELG</sequence>
<dbReference type="Gene3D" id="3.40.640.10">
    <property type="entry name" value="Type I PLP-dependent aspartate aminotransferase-like (Major domain)"/>
    <property type="match status" value="1"/>
</dbReference>
<dbReference type="InterPro" id="IPR015424">
    <property type="entry name" value="PyrdxlP-dep_Trfase"/>
</dbReference>
<dbReference type="InterPro" id="IPR001917">
    <property type="entry name" value="Aminotrans_II_pyridoxalP_BS"/>
</dbReference>
<keyword evidence="7 9" id="KW-0663">Pyridoxal phosphate</keyword>
<dbReference type="AlphaFoldDB" id="A0A1I4QI27"/>
<dbReference type="NCBIfam" id="TIGR01141">
    <property type="entry name" value="hisC"/>
    <property type="match status" value="1"/>
</dbReference>
<reference evidence="11 12" key="1">
    <citation type="submission" date="2016-10" db="EMBL/GenBank/DDBJ databases">
        <authorList>
            <person name="de Groot N.N."/>
        </authorList>
    </citation>
    <scope>NUCLEOTIDE SEQUENCE [LARGE SCALE GENOMIC DNA]</scope>
    <source>
        <strain evidence="11 12">DSM 9990</strain>
    </source>
</reference>
<evidence type="ECO:0000256" key="5">
    <source>
        <dbReference type="ARBA" id="ARBA00022576"/>
    </source>
</evidence>
<dbReference type="HAMAP" id="MF_01023">
    <property type="entry name" value="HisC_aminotrans_2"/>
    <property type="match status" value="1"/>
</dbReference>
<dbReference type="UniPathway" id="UPA00031">
    <property type="reaction ID" value="UER00012"/>
</dbReference>
<protein>
    <recommendedName>
        <fullName evidence="9">Histidinol-phosphate aminotransferase</fullName>
        <ecNumber evidence="9">2.6.1.9</ecNumber>
    </recommendedName>
    <alternativeName>
        <fullName evidence="9">Imidazole acetol-phosphate transaminase</fullName>
    </alternativeName>
</protein>
<dbReference type="Gene3D" id="3.90.1150.10">
    <property type="entry name" value="Aspartate Aminotransferase, domain 1"/>
    <property type="match status" value="1"/>
</dbReference>
<feature type="domain" description="Aminotransferase class I/classII large" evidence="10">
    <location>
        <begin position="31"/>
        <end position="355"/>
    </location>
</feature>
<dbReference type="CDD" id="cd00609">
    <property type="entry name" value="AAT_like"/>
    <property type="match status" value="1"/>
</dbReference>
<evidence type="ECO:0000256" key="8">
    <source>
        <dbReference type="ARBA" id="ARBA00047481"/>
    </source>
</evidence>